<proteinExistence type="predicted"/>
<accession>A0A8T1VL69</accession>
<dbReference type="Proteomes" id="UP000694044">
    <property type="component" value="Unassembled WGS sequence"/>
</dbReference>
<organism evidence="2 3">
    <name type="scientific">Phytophthora pseudosyringae</name>
    <dbReference type="NCBI Taxonomy" id="221518"/>
    <lineage>
        <taxon>Eukaryota</taxon>
        <taxon>Sar</taxon>
        <taxon>Stramenopiles</taxon>
        <taxon>Oomycota</taxon>
        <taxon>Peronosporomycetes</taxon>
        <taxon>Peronosporales</taxon>
        <taxon>Peronosporaceae</taxon>
        <taxon>Phytophthora</taxon>
    </lineage>
</organism>
<gene>
    <name evidence="2" type="ORF">PHYPSEUDO_007753</name>
</gene>
<keyword evidence="3" id="KW-1185">Reference proteome</keyword>
<feature type="region of interest" description="Disordered" evidence="1">
    <location>
        <begin position="157"/>
        <end position="189"/>
    </location>
</feature>
<reference evidence="2" key="1">
    <citation type="submission" date="2021-02" db="EMBL/GenBank/DDBJ databases">
        <authorList>
            <person name="Palmer J.M."/>
        </authorList>
    </citation>
    <scope>NUCLEOTIDE SEQUENCE</scope>
    <source>
        <strain evidence="2">SCRP734</strain>
    </source>
</reference>
<dbReference type="EMBL" id="JAGDFM010000310">
    <property type="protein sequence ID" value="KAG7380124.1"/>
    <property type="molecule type" value="Genomic_DNA"/>
</dbReference>
<protein>
    <submittedName>
        <fullName evidence="2">Uncharacterized protein</fullName>
    </submittedName>
</protein>
<evidence type="ECO:0000313" key="3">
    <source>
        <dbReference type="Proteomes" id="UP000694044"/>
    </source>
</evidence>
<dbReference type="AlphaFoldDB" id="A0A8T1VL69"/>
<name>A0A8T1VL69_9STRA</name>
<comment type="caution">
    <text evidence="2">The sequence shown here is derived from an EMBL/GenBank/DDBJ whole genome shotgun (WGS) entry which is preliminary data.</text>
</comment>
<sequence>MSLDLFGGRDHAGARHDQAAVKRCWAFDRLATESSPQSVMVATGSRLLRPRRYSLRVASGHTLKLSSPDLGFPPIARCRPARRRLTGSWLLLMTALEGSEDSLLTTARCKSKAAPPSRPAATAAAVPAPKCESEHLSAATLAASGAPANGAAIEAMGARAQESASTGPTAAGEITGLDSAGGCFSSGRR</sequence>
<evidence type="ECO:0000256" key="1">
    <source>
        <dbReference type="SAM" id="MobiDB-lite"/>
    </source>
</evidence>
<evidence type="ECO:0000313" key="2">
    <source>
        <dbReference type="EMBL" id="KAG7380124.1"/>
    </source>
</evidence>